<dbReference type="Proteomes" id="UP001549119">
    <property type="component" value="Unassembled WGS sequence"/>
</dbReference>
<evidence type="ECO:0008006" key="3">
    <source>
        <dbReference type="Google" id="ProtNLM"/>
    </source>
</evidence>
<accession>A0ABV2NS12</accession>
<dbReference type="EMBL" id="JBEPNW010000002">
    <property type="protein sequence ID" value="MET3869211.1"/>
    <property type="molecule type" value="Genomic_DNA"/>
</dbReference>
<gene>
    <name evidence="1" type="ORF">ABIC20_006520</name>
</gene>
<comment type="caution">
    <text evidence="1">The sequence shown here is derived from an EMBL/GenBank/DDBJ whole genome shotgun (WGS) entry which is preliminary data.</text>
</comment>
<evidence type="ECO:0000313" key="1">
    <source>
        <dbReference type="EMBL" id="MET3869211.1"/>
    </source>
</evidence>
<dbReference type="Pfam" id="PF16277">
    <property type="entry name" value="DUF4926"/>
    <property type="match status" value="1"/>
</dbReference>
<organism evidence="1 2">
    <name type="scientific">Methylobacterium radiotolerans</name>
    <dbReference type="NCBI Taxonomy" id="31998"/>
    <lineage>
        <taxon>Bacteria</taxon>
        <taxon>Pseudomonadati</taxon>
        <taxon>Pseudomonadota</taxon>
        <taxon>Alphaproteobacteria</taxon>
        <taxon>Hyphomicrobiales</taxon>
        <taxon>Methylobacteriaceae</taxon>
        <taxon>Methylobacterium</taxon>
    </lineage>
</organism>
<name>A0ABV2NS12_9HYPH</name>
<dbReference type="RefSeq" id="WP_070999147.1">
    <property type="nucleotide sequence ID" value="NZ_JBEPNV010000001.1"/>
</dbReference>
<evidence type="ECO:0000313" key="2">
    <source>
        <dbReference type="Proteomes" id="UP001549119"/>
    </source>
</evidence>
<protein>
    <recommendedName>
        <fullName evidence="3">DUF4926 domain-containing protein</fullName>
    </recommendedName>
</protein>
<dbReference type="InterPro" id="IPR032568">
    <property type="entry name" value="DUF4926"/>
</dbReference>
<reference evidence="1 2" key="1">
    <citation type="submission" date="2024-06" db="EMBL/GenBank/DDBJ databases">
        <title>Genomics of switchgrass bacterial isolates.</title>
        <authorList>
            <person name="Shade A."/>
        </authorList>
    </citation>
    <scope>NUCLEOTIDE SEQUENCE [LARGE SCALE GENOMIC DNA]</scope>
    <source>
        <strain evidence="1 2">PvP084</strain>
    </source>
</reference>
<keyword evidence="2" id="KW-1185">Reference proteome</keyword>
<sequence>MSYQEPVQFQSYERPRRFDIDDLDVVALIDDRVLEGRKFKAGTRGTVVAVYADGYAYDVEFNDYDGIVTVRHQDIGLVRRAD</sequence>
<proteinExistence type="predicted"/>